<comment type="caution">
    <text evidence="1">The sequence shown here is derived from an EMBL/GenBank/DDBJ whole genome shotgun (WGS) entry which is preliminary data.</text>
</comment>
<accession>A0AAW5EL37</accession>
<dbReference type="AlphaFoldDB" id="A0AAW5EL37"/>
<organism evidence="1 2">
    <name type="scientific">Campylobacter jejuni</name>
    <dbReference type="NCBI Taxonomy" id="197"/>
    <lineage>
        <taxon>Bacteria</taxon>
        <taxon>Pseudomonadati</taxon>
        <taxon>Campylobacterota</taxon>
        <taxon>Epsilonproteobacteria</taxon>
        <taxon>Campylobacterales</taxon>
        <taxon>Campylobacteraceae</taxon>
        <taxon>Campylobacter</taxon>
    </lineage>
</organism>
<reference evidence="1" key="1">
    <citation type="submission" date="2021-12" db="EMBL/GenBank/DDBJ databases">
        <title>Prevalence of phenicol resistance gene fexA in Campylobacter isolated from poultry supply chain.</title>
        <authorList>
            <person name="Tang B."/>
            <person name="Zheng X."/>
            <person name="Lin J."/>
            <person name="Lin R."/>
            <person name="Yang H."/>
            <person name="Shen Z."/>
            <person name="Xia F."/>
        </authorList>
    </citation>
    <scope>NUCLEOTIDE SEQUENCE</scope>
    <source>
        <strain evidence="1">CJHN2011004</strain>
    </source>
</reference>
<dbReference type="Proteomes" id="UP001199644">
    <property type="component" value="Unassembled WGS sequence"/>
</dbReference>
<evidence type="ECO:0000313" key="2">
    <source>
        <dbReference type="Proteomes" id="UP001199644"/>
    </source>
</evidence>
<feature type="non-terminal residue" evidence="1">
    <location>
        <position position="86"/>
    </location>
</feature>
<sequence length="86" mass="10244">LGINATLSSLERTREGEFFYNHEKSLNVLEYLNLKPNFIKDLTKLENGTKISLEELKFQDEGFYYIENKKYFSIINIKENKVEYLL</sequence>
<dbReference type="EMBL" id="JAJUOL010001288">
    <property type="protein sequence ID" value="MCH3853798.1"/>
    <property type="molecule type" value="Genomic_DNA"/>
</dbReference>
<protein>
    <submittedName>
        <fullName evidence="1">tRNA pseudouridine(55) synthase TruB</fullName>
    </submittedName>
</protein>
<name>A0AAW5EL37_CAMJU</name>
<gene>
    <name evidence="1" type="primary">truB</name>
    <name evidence="1" type="ORF">LZC39_17065</name>
</gene>
<evidence type="ECO:0000313" key="1">
    <source>
        <dbReference type="EMBL" id="MCH3853798.1"/>
    </source>
</evidence>
<feature type="non-terminal residue" evidence="1">
    <location>
        <position position="1"/>
    </location>
</feature>
<proteinExistence type="predicted"/>